<keyword evidence="2 6" id="KW-0812">Transmembrane</keyword>
<organism evidence="7 8">
    <name type="scientific">Cloacimonas acidaminovorans (strain Evry)</name>
    <dbReference type="NCBI Taxonomy" id="459349"/>
    <lineage>
        <taxon>Bacteria</taxon>
        <taxon>Pseudomonadati</taxon>
        <taxon>Candidatus Cloacimonadota</taxon>
        <taxon>Candidatus Cloacimonadia</taxon>
        <taxon>Candidatus Cloacimonadales</taxon>
        <taxon>Candidatus Cloacimonadaceae</taxon>
        <taxon>Candidatus Cloacimonas</taxon>
    </lineage>
</organism>
<sequence>MFINRKKFDFVLFTLLLLLIIFGCLIIFSASTTVIGGQIHTENNWWKQIIFAFLSLGVILLLLRLPMPIFDLLILPLYILNILALILVFFTPAVSGAHRWFSLGGINLQPSESAKLLTILLVAKVISKENLNEYKQILYGFLLTLLPALLIILEPDFGTTLVFWAALIAMLIAADVPLYFILLIISPVISVISSVWLPAIPFWIAILVILLLKSHLSWVAITVSGIINVFIALITPVFWIGLKDYQQNRILTFMDPTRDPLGAGYQIIQAKIAIGSGSVFGKGWLKGTQKNMKFLPEHHTDFIFSVLGEEFGFIGCMLLLLLFVAFFLRLIHNLGELKVRERKVATAGISAYLMFQTFINIGMNIGLVPATGIPLPFISYGGSNLLVNSIAVGVVLKYLNERGFIK</sequence>
<dbReference type="GO" id="GO:0015648">
    <property type="term" value="F:lipid-linked peptidoglycan transporter activity"/>
    <property type="evidence" value="ECO:0007669"/>
    <property type="project" value="TreeGrafter"/>
</dbReference>
<dbReference type="PANTHER" id="PTHR30474">
    <property type="entry name" value="CELL CYCLE PROTEIN"/>
    <property type="match status" value="1"/>
</dbReference>
<accession>B0VJH4</accession>
<dbReference type="eggNOG" id="COG0772">
    <property type="taxonomic scope" value="Bacteria"/>
</dbReference>
<evidence type="ECO:0000313" key="8">
    <source>
        <dbReference type="Proteomes" id="UP000002019"/>
    </source>
</evidence>
<keyword evidence="5 6" id="KW-0472">Membrane</keyword>
<dbReference type="PANTHER" id="PTHR30474:SF1">
    <property type="entry name" value="PEPTIDOGLYCAN GLYCOSYLTRANSFERASE MRDB"/>
    <property type="match status" value="1"/>
</dbReference>
<dbReference type="AlphaFoldDB" id="B0VJH4"/>
<dbReference type="GO" id="GO:0008360">
    <property type="term" value="P:regulation of cell shape"/>
    <property type="evidence" value="ECO:0007669"/>
    <property type="project" value="UniProtKB-KW"/>
</dbReference>
<dbReference type="EMBL" id="CU466930">
    <property type="protein sequence ID" value="CAO81634.1"/>
    <property type="molecule type" value="Genomic_DNA"/>
</dbReference>
<feature type="transmembrane region" description="Helical" evidence="6">
    <location>
        <begin position="46"/>
        <end position="65"/>
    </location>
</feature>
<reference evidence="7 8" key="1">
    <citation type="journal article" date="2008" name="J. Bacteriol.">
        <title>'Candidatus Cloacamonas acidaminovorans': genome sequence reconstruction provides a first glimpse of a new bacterial division.</title>
        <authorList>
            <person name="Pelletier E."/>
            <person name="Kreimeyer A."/>
            <person name="Bocs S."/>
            <person name="Rouy Z."/>
            <person name="Gyapay G."/>
            <person name="Chouari R."/>
            <person name="Riviere D."/>
            <person name="Ganesan A."/>
            <person name="Daegelen P."/>
            <person name="Sghir A."/>
            <person name="Cohen G.N."/>
            <person name="Medigue C."/>
            <person name="Weissenbach J."/>
            <person name="Le Paslier D."/>
        </authorList>
    </citation>
    <scope>NUCLEOTIDE SEQUENCE [LARGE SCALE GENOMIC DNA]</scope>
    <source>
        <strain evidence="8">Evry</strain>
    </source>
</reference>
<keyword evidence="3" id="KW-0133">Cell shape</keyword>
<dbReference type="OrthoDB" id="9768187at2"/>
<feature type="transmembrane region" description="Helical" evidence="6">
    <location>
        <begin position="219"/>
        <end position="242"/>
    </location>
</feature>
<dbReference type="Proteomes" id="UP000002019">
    <property type="component" value="Chromosome"/>
</dbReference>
<gene>
    <name evidence="7" type="primary">rodA</name>
    <name evidence="7" type="ordered locus">CLOAM1802</name>
</gene>
<evidence type="ECO:0000256" key="3">
    <source>
        <dbReference type="ARBA" id="ARBA00022960"/>
    </source>
</evidence>
<feature type="transmembrane region" description="Helical" evidence="6">
    <location>
        <begin position="311"/>
        <end position="332"/>
    </location>
</feature>
<evidence type="ECO:0000313" key="7">
    <source>
        <dbReference type="EMBL" id="CAO81634.1"/>
    </source>
</evidence>
<dbReference type="HOGENOM" id="CLU_029243_2_2_0"/>
<dbReference type="KEGG" id="caci:CLOAM1802"/>
<feature type="transmembrane region" description="Helical" evidence="6">
    <location>
        <begin position="377"/>
        <end position="399"/>
    </location>
</feature>
<dbReference type="GO" id="GO:0051301">
    <property type="term" value="P:cell division"/>
    <property type="evidence" value="ECO:0007669"/>
    <property type="project" value="InterPro"/>
</dbReference>
<proteinExistence type="predicted"/>
<evidence type="ECO:0000256" key="1">
    <source>
        <dbReference type="ARBA" id="ARBA00004141"/>
    </source>
</evidence>
<keyword evidence="8" id="KW-1185">Reference proteome</keyword>
<dbReference type="InterPro" id="IPR011923">
    <property type="entry name" value="RodA/MrdB"/>
</dbReference>
<evidence type="ECO:0000256" key="4">
    <source>
        <dbReference type="ARBA" id="ARBA00022989"/>
    </source>
</evidence>
<feature type="transmembrane region" description="Helical" evidence="6">
    <location>
        <begin position="137"/>
        <end position="154"/>
    </location>
</feature>
<feature type="transmembrane region" description="Helical" evidence="6">
    <location>
        <begin position="344"/>
        <end position="365"/>
    </location>
</feature>
<dbReference type="InterPro" id="IPR001182">
    <property type="entry name" value="FtsW/RodA"/>
</dbReference>
<dbReference type="RefSeq" id="WP_015425492.1">
    <property type="nucleotide sequence ID" value="NC_020449.1"/>
</dbReference>
<dbReference type="NCBIfam" id="NF037961">
    <property type="entry name" value="RodA_shape"/>
    <property type="match status" value="1"/>
</dbReference>
<feature type="transmembrane region" description="Helical" evidence="6">
    <location>
        <begin position="191"/>
        <end position="212"/>
    </location>
</feature>
<feature type="transmembrane region" description="Helical" evidence="6">
    <location>
        <begin position="161"/>
        <end position="185"/>
    </location>
</feature>
<dbReference type="PROSITE" id="PS51257">
    <property type="entry name" value="PROKAR_LIPOPROTEIN"/>
    <property type="match status" value="1"/>
</dbReference>
<dbReference type="Pfam" id="PF01098">
    <property type="entry name" value="FTSW_RODA_SPOVE"/>
    <property type="match status" value="2"/>
</dbReference>
<dbReference type="NCBIfam" id="TIGR02210">
    <property type="entry name" value="rodA_shape"/>
    <property type="match status" value="1"/>
</dbReference>
<evidence type="ECO:0000256" key="2">
    <source>
        <dbReference type="ARBA" id="ARBA00022692"/>
    </source>
</evidence>
<dbReference type="GO" id="GO:0005886">
    <property type="term" value="C:plasma membrane"/>
    <property type="evidence" value="ECO:0007669"/>
    <property type="project" value="TreeGrafter"/>
</dbReference>
<keyword evidence="4 6" id="KW-1133">Transmembrane helix</keyword>
<dbReference type="GO" id="GO:0032153">
    <property type="term" value="C:cell division site"/>
    <property type="evidence" value="ECO:0007669"/>
    <property type="project" value="TreeGrafter"/>
</dbReference>
<dbReference type="STRING" id="459349.CLOAM1802"/>
<protein>
    <submittedName>
        <fullName evidence="7">Rod shape-determining protein RodA</fullName>
    </submittedName>
</protein>
<evidence type="ECO:0000256" key="5">
    <source>
        <dbReference type="ARBA" id="ARBA00023136"/>
    </source>
</evidence>
<evidence type="ECO:0000256" key="6">
    <source>
        <dbReference type="SAM" id="Phobius"/>
    </source>
</evidence>
<comment type="subcellular location">
    <subcellularLocation>
        <location evidence="1">Membrane</location>
        <topology evidence="1">Multi-pass membrane protein</topology>
    </subcellularLocation>
</comment>
<name>B0VJH4_CLOAI</name>
<feature type="transmembrane region" description="Helical" evidence="6">
    <location>
        <begin position="72"/>
        <end position="94"/>
    </location>
</feature>